<keyword evidence="2 3" id="KW-0040">ANK repeat</keyword>
<feature type="repeat" description="ANK" evidence="3">
    <location>
        <begin position="1068"/>
        <end position="1100"/>
    </location>
</feature>
<protein>
    <recommendedName>
        <fullName evidence="4">Clr5 domain-containing protein</fullName>
    </recommendedName>
</protein>
<gene>
    <name evidence="5" type="ORF">BN869_000001647_1</name>
</gene>
<feature type="repeat" description="ANK" evidence="3">
    <location>
        <begin position="438"/>
        <end position="470"/>
    </location>
</feature>
<name>A0A0B7JQK1_BIOOC</name>
<accession>A0A0B7JQK1</accession>
<evidence type="ECO:0000313" key="5">
    <source>
        <dbReference type="EMBL" id="CEO45592.1"/>
    </source>
</evidence>
<dbReference type="Pfam" id="PF12796">
    <property type="entry name" value="Ank_2"/>
    <property type="match status" value="2"/>
</dbReference>
<dbReference type="InterPro" id="IPR025676">
    <property type="entry name" value="Clr5_dom"/>
</dbReference>
<evidence type="ECO:0000256" key="2">
    <source>
        <dbReference type="ARBA" id="ARBA00023043"/>
    </source>
</evidence>
<evidence type="ECO:0000259" key="4">
    <source>
        <dbReference type="Pfam" id="PF14420"/>
    </source>
</evidence>
<dbReference type="SUPFAM" id="SSF48403">
    <property type="entry name" value="Ankyrin repeat"/>
    <property type="match status" value="2"/>
</dbReference>
<feature type="repeat" description="ANK" evidence="3">
    <location>
        <begin position="1103"/>
        <end position="1135"/>
    </location>
</feature>
<dbReference type="Pfam" id="PF14420">
    <property type="entry name" value="Clr5"/>
    <property type="match status" value="1"/>
</dbReference>
<evidence type="ECO:0000256" key="1">
    <source>
        <dbReference type="ARBA" id="ARBA00022737"/>
    </source>
</evidence>
<dbReference type="SMART" id="SM00248">
    <property type="entry name" value="ANK"/>
    <property type="match status" value="9"/>
</dbReference>
<keyword evidence="1" id="KW-0677">Repeat</keyword>
<dbReference type="InterPro" id="IPR036770">
    <property type="entry name" value="Ankyrin_rpt-contain_sf"/>
</dbReference>
<proteinExistence type="predicted"/>
<dbReference type="PROSITE" id="PS50088">
    <property type="entry name" value="ANK_REPEAT"/>
    <property type="match status" value="4"/>
</dbReference>
<feature type="domain" description="Clr5" evidence="4">
    <location>
        <begin position="10"/>
        <end position="69"/>
    </location>
</feature>
<sequence>MPPSFRKIRPEVWERHKRTILDLWLNEKLPLKGSSENGRNLMQVMQDEHDFHATASQFETKIRLWGAAKNLRRRDWEIILPLYNELERQGHAPRVRVGEHIFTESKVKRARREYLKAGLVTNGDNSEQAPSSDPIQSRLWHIEVRQDDGQYAEYPNTYLAIDSLGIEDSSNIAQNMQNDLPVTSDRRLHIELPSPQDILSIRNSTDIVSMNSHLRLNSADDPSSQNPDHLMSSVLESYTLPHMLDIDFDGYTLSSAWGNEIGNPISYVPFSMSPPRVSLSNHIESILRNNFLSVQSPRDEVLGSPSLSMVIERLASLPIANICGQDFATSSTQASYESISLREFSGRILYSIANNFAGLEDVDFATLFSLLGLVPGMESYFLEWLRSDNPLVSKPLAKNLFRAAIEAGREQVVDIVLKTTSGRINKIDVDESILSDGAGYSPIALASSRVHSGVVKTLLLHGAKVRIPDRASKEVKFHGCPLKVILETLKAKPDPPLEKRVIQIFELIAIAGPPDTPELFDLILYCMQHINLLDMKPRDHYRISQEMGSKLLEILFQTIPKDRYPELLNHNTRWKPSKLVKAIPPLLYNIIKKAENQVANNIAQSLLSTYDDVQFRVSSVGDYSEGLKEALIIAILRDNTELIEYLMGLVNPDDRHLTAAVHVGNLALTDSILDHGVSARGRMMCSEHLCYACHDSHWWTKEETGIEIKDRKCPFGREYKYEFCNPTTPLAEAIRLQNTELIHRLENCGALDALLSEKGQLHFDAAARASSEVGNFPYLKQLLNSDLHSASSNLLGPIQNAIESGYFEAAWELIAQYPEKVSNREMMYTDEFEYRMQMMLCAIIRNNGSLEFLEQVVEYLDCFKYLERFHFRNLLVEAVQIDDRRIIEYLVHLNPRSLSITRFSDLSLDVAVQRQNVEIVRFLLECGAPPCHLQRAAETGDEAIVRLFLRHGADPADEKAFSEAVKSSNKSLLPILVSAFFSRYPNGIGGFGSYVLIEAIEMLEENDTILDTIIRRTLEAGADPVATDWVPGKRGSALLQAIISNSKPMVELLLGKGADINRPAKRGLKRTPLQQACEQGGFQMVKYLLDRGADIHAPPAVNSGATSLQLAAIQGNVRIVRLLLDSGAKVNEAPAAVNGRTALQGAAEHGRVSVLDLLLVEGKGIYTSTDIESAGKYAERNGHWGCEYRLRLARFRIDREAIL</sequence>
<dbReference type="PROSITE" id="PS50297">
    <property type="entry name" value="ANK_REP_REGION"/>
    <property type="match status" value="3"/>
</dbReference>
<dbReference type="PANTHER" id="PTHR24198">
    <property type="entry name" value="ANKYRIN REPEAT AND PROTEIN KINASE DOMAIN-CONTAINING PROTEIN"/>
    <property type="match status" value="1"/>
</dbReference>
<dbReference type="AlphaFoldDB" id="A0A0B7JQK1"/>
<dbReference type="InterPro" id="IPR002110">
    <property type="entry name" value="Ankyrin_rpt"/>
</dbReference>
<dbReference type="Gene3D" id="1.25.40.20">
    <property type="entry name" value="Ankyrin repeat-containing domain"/>
    <property type="match status" value="2"/>
</dbReference>
<organism evidence="5">
    <name type="scientific">Bionectria ochroleuca</name>
    <name type="common">Gliocladium roseum</name>
    <dbReference type="NCBI Taxonomy" id="29856"/>
    <lineage>
        <taxon>Eukaryota</taxon>
        <taxon>Fungi</taxon>
        <taxon>Dikarya</taxon>
        <taxon>Ascomycota</taxon>
        <taxon>Pezizomycotina</taxon>
        <taxon>Sordariomycetes</taxon>
        <taxon>Hypocreomycetidae</taxon>
        <taxon>Hypocreales</taxon>
        <taxon>Bionectriaceae</taxon>
        <taxon>Clonostachys</taxon>
    </lineage>
</organism>
<reference evidence="5" key="1">
    <citation type="submission" date="2015-01" db="EMBL/GenBank/DDBJ databases">
        <authorList>
            <person name="Durling Mikael"/>
        </authorList>
    </citation>
    <scope>NUCLEOTIDE SEQUENCE</scope>
</reference>
<dbReference type="PANTHER" id="PTHR24198:SF165">
    <property type="entry name" value="ANKYRIN REPEAT-CONTAINING PROTEIN-RELATED"/>
    <property type="match status" value="1"/>
</dbReference>
<feature type="repeat" description="ANK" evidence="3">
    <location>
        <begin position="1138"/>
        <end position="1170"/>
    </location>
</feature>
<dbReference type="EMBL" id="CDPU01000003">
    <property type="protein sequence ID" value="CEO45592.1"/>
    <property type="molecule type" value="Genomic_DNA"/>
</dbReference>
<evidence type="ECO:0000256" key="3">
    <source>
        <dbReference type="PROSITE-ProRule" id="PRU00023"/>
    </source>
</evidence>